<dbReference type="EMBL" id="JYDW01000620">
    <property type="protein sequence ID" value="KRZ47668.1"/>
    <property type="molecule type" value="Genomic_DNA"/>
</dbReference>
<dbReference type="Proteomes" id="UP000054721">
    <property type="component" value="Unassembled WGS sequence"/>
</dbReference>
<reference evidence="1 2" key="1">
    <citation type="submission" date="2015-05" db="EMBL/GenBank/DDBJ databases">
        <title>Evolution of Trichinella species and genotypes.</title>
        <authorList>
            <person name="Korhonen P.K."/>
            <person name="Edoardo P."/>
            <person name="Giuseppe L.R."/>
            <person name="Gasser R.B."/>
        </authorList>
    </citation>
    <scope>NUCLEOTIDE SEQUENCE [LARGE SCALE GENOMIC DNA]</scope>
    <source>
        <strain evidence="1">ISS10</strain>
    </source>
</reference>
<name>A0A0V1KK54_9BILA</name>
<keyword evidence="2" id="KW-1185">Reference proteome</keyword>
<proteinExistence type="predicted"/>
<gene>
    <name evidence="1" type="ORF">T02_8041</name>
</gene>
<evidence type="ECO:0000313" key="2">
    <source>
        <dbReference type="Proteomes" id="UP000054721"/>
    </source>
</evidence>
<evidence type="ECO:0000313" key="1">
    <source>
        <dbReference type="EMBL" id="KRZ47668.1"/>
    </source>
</evidence>
<comment type="caution">
    <text evidence="1">The sequence shown here is derived from an EMBL/GenBank/DDBJ whole genome shotgun (WGS) entry which is preliminary data.</text>
</comment>
<accession>A0A0V1KK54</accession>
<protein>
    <submittedName>
        <fullName evidence="1">Uncharacterized protein</fullName>
    </submittedName>
</protein>
<dbReference type="AlphaFoldDB" id="A0A0V1KK54"/>
<sequence length="47" mass="5215">MPYLMRISYEVELIINSHTATIQVEGGMETLTKNNNGCVASLRSQSN</sequence>
<organism evidence="1 2">
    <name type="scientific">Trichinella nativa</name>
    <dbReference type="NCBI Taxonomy" id="6335"/>
    <lineage>
        <taxon>Eukaryota</taxon>
        <taxon>Metazoa</taxon>
        <taxon>Ecdysozoa</taxon>
        <taxon>Nematoda</taxon>
        <taxon>Enoplea</taxon>
        <taxon>Dorylaimia</taxon>
        <taxon>Trichinellida</taxon>
        <taxon>Trichinellidae</taxon>
        <taxon>Trichinella</taxon>
    </lineage>
</organism>